<proteinExistence type="predicted"/>
<dbReference type="EMBL" id="CM042041">
    <property type="protein sequence ID" value="KAI3712409.1"/>
    <property type="molecule type" value="Genomic_DNA"/>
</dbReference>
<accession>A0ACB9AQ92</accession>
<reference evidence="2" key="1">
    <citation type="journal article" date="2022" name="Mol. Ecol. Resour.">
        <title>The genomes of chicory, endive, great burdock and yacon provide insights into Asteraceae palaeo-polyploidization history and plant inulin production.</title>
        <authorList>
            <person name="Fan W."/>
            <person name="Wang S."/>
            <person name="Wang H."/>
            <person name="Wang A."/>
            <person name="Jiang F."/>
            <person name="Liu H."/>
            <person name="Zhao H."/>
            <person name="Xu D."/>
            <person name="Zhang Y."/>
        </authorList>
    </citation>
    <scope>NUCLEOTIDE SEQUENCE [LARGE SCALE GENOMIC DNA]</scope>
    <source>
        <strain evidence="2">cv. Yunnan</strain>
    </source>
</reference>
<protein>
    <submittedName>
        <fullName evidence="1">Uncharacterized protein</fullName>
    </submittedName>
</protein>
<evidence type="ECO:0000313" key="2">
    <source>
        <dbReference type="Proteomes" id="UP001056120"/>
    </source>
</evidence>
<keyword evidence="2" id="KW-1185">Reference proteome</keyword>
<gene>
    <name evidence="1" type="ORF">L1987_70965</name>
</gene>
<sequence>MSISLAGRSVKYPRGIMENLLVKVDKFVFLVDFVILDMGVDNRVPLILGRLFLCTAKALIDVFEGKLTLRLGDEIVTFDDMKSVKESSEQSKAVCMIDTFMDDHRDSDPVESDVGEHAPDSGEPSDWALDLEELLNEPDEYGDDVPSDLLDMVAEVEEIIGKTPSVGMVESVEDPIDPGESL</sequence>
<comment type="caution">
    <text evidence="1">The sequence shown here is derived from an EMBL/GenBank/DDBJ whole genome shotgun (WGS) entry which is preliminary data.</text>
</comment>
<reference evidence="1 2" key="2">
    <citation type="journal article" date="2022" name="Mol. Ecol. Resour.">
        <title>The genomes of chicory, endive, great burdock and yacon provide insights into Asteraceae paleo-polyploidization history and plant inulin production.</title>
        <authorList>
            <person name="Fan W."/>
            <person name="Wang S."/>
            <person name="Wang H."/>
            <person name="Wang A."/>
            <person name="Jiang F."/>
            <person name="Liu H."/>
            <person name="Zhao H."/>
            <person name="Xu D."/>
            <person name="Zhang Y."/>
        </authorList>
    </citation>
    <scope>NUCLEOTIDE SEQUENCE [LARGE SCALE GENOMIC DNA]</scope>
    <source>
        <strain evidence="2">cv. Yunnan</strain>
        <tissue evidence="1">Leaves</tissue>
    </source>
</reference>
<evidence type="ECO:0000313" key="1">
    <source>
        <dbReference type="EMBL" id="KAI3712409.1"/>
    </source>
</evidence>
<name>A0ACB9AQ92_9ASTR</name>
<dbReference type="Proteomes" id="UP001056120">
    <property type="component" value="Linkage Group LG24"/>
</dbReference>
<organism evidence="1 2">
    <name type="scientific">Smallanthus sonchifolius</name>
    <dbReference type="NCBI Taxonomy" id="185202"/>
    <lineage>
        <taxon>Eukaryota</taxon>
        <taxon>Viridiplantae</taxon>
        <taxon>Streptophyta</taxon>
        <taxon>Embryophyta</taxon>
        <taxon>Tracheophyta</taxon>
        <taxon>Spermatophyta</taxon>
        <taxon>Magnoliopsida</taxon>
        <taxon>eudicotyledons</taxon>
        <taxon>Gunneridae</taxon>
        <taxon>Pentapetalae</taxon>
        <taxon>asterids</taxon>
        <taxon>campanulids</taxon>
        <taxon>Asterales</taxon>
        <taxon>Asteraceae</taxon>
        <taxon>Asteroideae</taxon>
        <taxon>Heliantheae alliance</taxon>
        <taxon>Millerieae</taxon>
        <taxon>Smallanthus</taxon>
    </lineage>
</organism>